<sequence>MSEATQIWSHYLEDFRVGQHGELGNTTITTSQPSTVASLATVTLLVSDQGVLNDLRWSFHAPVRRGDRVRLTATVTRCRAGGDGWGLLHRHLVLAGQDDTVLGDGTGSFTIPTRQATPDERHVRTDFGSVAWAELLCDTLERNEDFVSATRPMDGTLGFRCGDEEAHIRVYKGRIVEVGRSTPTGPTFTVAGSELAWAELAGAPRNDFIARTMTSQFYATGNAHEYVRFTKAVVSAWDSIRELAHRDAVR</sequence>
<accession>A0A542DMT6</accession>
<gene>
    <name evidence="1" type="ORF">FB471_4091</name>
</gene>
<dbReference type="EMBL" id="VFML01000001">
    <property type="protein sequence ID" value="TQJ04305.1"/>
    <property type="molecule type" value="Genomic_DNA"/>
</dbReference>
<dbReference type="Proteomes" id="UP000320876">
    <property type="component" value="Unassembled WGS sequence"/>
</dbReference>
<proteinExistence type="predicted"/>
<name>A0A542DMT6_AMYCI</name>
<dbReference type="AlphaFoldDB" id="A0A542DMT6"/>
<keyword evidence="2" id="KW-1185">Reference proteome</keyword>
<organism evidence="1 2">
    <name type="scientific">Amycolatopsis cihanbeyliensis</name>
    <dbReference type="NCBI Taxonomy" id="1128664"/>
    <lineage>
        <taxon>Bacteria</taxon>
        <taxon>Bacillati</taxon>
        <taxon>Actinomycetota</taxon>
        <taxon>Actinomycetes</taxon>
        <taxon>Pseudonocardiales</taxon>
        <taxon>Pseudonocardiaceae</taxon>
        <taxon>Amycolatopsis</taxon>
    </lineage>
</organism>
<comment type="caution">
    <text evidence="1">The sequence shown here is derived from an EMBL/GenBank/DDBJ whole genome shotgun (WGS) entry which is preliminary data.</text>
</comment>
<dbReference type="InterPro" id="IPR036527">
    <property type="entry name" value="SCP2_sterol-bd_dom_sf"/>
</dbReference>
<dbReference type="SUPFAM" id="SSF54637">
    <property type="entry name" value="Thioesterase/thiol ester dehydrase-isomerase"/>
    <property type="match status" value="1"/>
</dbReference>
<dbReference type="SUPFAM" id="SSF55718">
    <property type="entry name" value="SCP-like"/>
    <property type="match status" value="1"/>
</dbReference>
<evidence type="ECO:0000313" key="1">
    <source>
        <dbReference type="EMBL" id="TQJ04305.1"/>
    </source>
</evidence>
<dbReference type="RefSeq" id="WP_142000000.1">
    <property type="nucleotide sequence ID" value="NZ_VFML01000001.1"/>
</dbReference>
<dbReference type="Gene3D" id="3.30.1050.10">
    <property type="entry name" value="SCP2 sterol-binding domain"/>
    <property type="match status" value="1"/>
</dbReference>
<dbReference type="InterPro" id="IPR029069">
    <property type="entry name" value="HotDog_dom_sf"/>
</dbReference>
<evidence type="ECO:0000313" key="2">
    <source>
        <dbReference type="Proteomes" id="UP000320876"/>
    </source>
</evidence>
<protein>
    <submittedName>
        <fullName evidence="1">Uncharacterized protein</fullName>
    </submittedName>
</protein>
<dbReference type="OrthoDB" id="9796589at2"/>
<dbReference type="Gene3D" id="3.10.129.10">
    <property type="entry name" value="Hotdog Thioesterase"/>
    <property type="match status" value="1"/>
</dbReference>
<reference evidence="1 2" key="1">
    <citation type="submission" date="2019-06" db="EMBL/GenBank/DDBJ databases">
        <title>Sequencing the genomes of 1000 actinobacteria strains.</title>
        <authorList>
            <person name="Klenk H.-P."/>
        </authorList>
    </citation>
    <scope>NUCLEOTIDE SEQUENCE [LARGE SCALE GENOMIC DNA]</scope>
    <source>
        <strain evidence="1 2">DSM 45679</strain>
    </source>
</reference>